<keyword evidence="3" id="KW-1185">Reference proteome</keyword>
<accession>A0ABW2TV24</accession>
<feature type="transmembrane region" description="Helical" evidence="1">
    <location>
        <begin position="117"/>
        <end position="143"/>
    </location>
</feature>
<proteinExistence type="predicted"/>
<protein>
    <recommendedName>
        <fullName evidence="4">Membrane protein YqaA, SNARE-associated domain</fullName>
    </recommendedName>
</protein>
<name>A0ABW2TV24_9PSEU</name>
<sequence length="177" mass="19933">MTSQGFRLVWPWLCIALAVALGSALIPFVNVELFVIGLALQRPDIGWALIAGVVATGHVVGKLFYYYAARGNIRLPKFLHRKPRVMTERRLRWELRTKRIRAWVAWLREKCEAHPHWMFGTYSVSAVAGLPPFMGMTVLAGLVKMKVSAFLSAGIIGRFVRFSLLAASPAVFHGWFH</sequence>
<evidence type="ECO:0000313" key="3">
    <source>
        <dbReference type="Proteomes" id="UP001596512"/>
    </source>
</evidence>
<keyword evidence="1" id="KW-0812">Transmembrane</keyword>
<feature type="transmembrane region" description="Helical" evidence="1">
    <location>
        <begin position="45"/>
        <end position="68"/>
    </location>
</feature>
<feature type="transmembrane region" description="Helical" evidence="1">
    <location>
        <begin position="155"/>
        <end position="176"/>
    </location>
</feature>
<keyword evidence="1" id="KW-0472">Membrane</keyword>
<evidence type="ECO:0008006" key="4">
    <source>
        <dbReference type="Google" id="ProtNLM"/>
    </source>
</evidence>
<evidence type="ECO:0000256" key="1">
    <source>
        <dbReference type="SAM" id="Phobius"/>
    </source>
</evidence>
<organism evidence="2 3">
    <name type="scientific">Actinokineospora soli</name>
    <dbReference type="NCBI Taxonomy" id="1048753"/>
    <lineage>
        <taxon>Bacteria</taxon>
        <taxon>Bacillati</taxon>
        <taxon>Actinomycetota</taxon>
        <taxon>Actinomycetes</taxon>
        <taxon>Pseudonocardiales</taxon>
        <taxon>Pseudonocardiaceae</taxon>
        <taxon>Actinokineospora</taxon>
    </lineage>
</organism>
<keyword evidence="1" id="KW-1133">Transmembrane helix</keyword>
<gene>
    <name evidence="2" type="ORF">ACFQV2_28695</name>
</gene>
<dbReference type="Proteomes" id="UP001596512">
    <property type="component" value="Unassembled WGS sequence"/>
</dbReference>
<reference evidence="3" key="1">
    <citation type="journal article" date="2019" name="Int. J. Syst. Evol. Microbiol.">
        <title>The Global Catalogue of Microorganisms (GCM) 10K type strain sequencing project: providing services to taxonomists for standard genome sequencing and annotation.</title>
        <authorList>
            <consortium name="The Broad Institute Genomics Platform"/>
            <consortium name="The Broad Institute Genome Sequencing Center for Infectious Disease"/>
            <person name="Wu L."/>
            <person name="Ma J."/>
        </authorList>
    </citation>
    <scope>NUCLEOTIDE SEQUENCE [LARGE SCALE GENOMIC DNA]</scope>
    <source>
        <strain evidence="3">JCM 17695</strain>
    </source>
</reference>
<comment type="caution">
    <text evidence="2">The sequence shown here is derived from an EMBL/GenBank/DDBJ whole genome shotgun (WGS) entry which is preliminary data.</text>
</comment>
<evidence type="ECO:0000313" key="2">
    <source>
        <dbReference type="EMBL" id="MFC7616840.1"/>
    </source>
</evidence>
<feature type="transmembrane region" description="Helical" evidence="1">
    <location>
        <begin position="12"/>
        <end position="39"/>
    </location>
</feature>
<dbReference type="EMBL" id="JBHTEY010000004">
    <property type="protein sequence ID" value="MFC7616840.1"/>
    <property type="molecule type" value="Genomic_DNA"/>
</dbReference>